<organism evidence="1 2">
    <name type="scientific">Funiculus sociatus GB2-A5</name>
    <dbReference type="NCBI Taxonomy" id="2933946"/>
    <lineage>
        <taxon>Bacteria</taxon>
        <taxon>Bacillati</taxon>
        <taxon>Cyanobacteriota</taxon>
        <taxon>Cyanophyceae</taxon>
        <taxon>Coleofasciculales</taxon>
        <taxon>Coleofasciculaceae</taxon>
        <taxon>Funiculus</taxon>
    </lineage>
</organism>
<keyword evidence="1" id="KW-0808">Transferase</keyword>
<proteinExistence type="predicted"/>
<gene>
    <name evidence="1" type="ORF">NDI37_14765</name>
</gene>
<keyword evidence="1" id="KW-0489">Methyltransferase</keyword>
<dbReference type="GO" id="GO:0032259">
    <property type="term" value="P:methylation"/>
    <property type="evidence" value="ECO:0007669"/>
    <property type="project" value="UniProtKB-KW"/>
</dbReference>
<protein>
    <submittedName>
        <fullName evidence="1">Class I SAM-dependent methyltransferase</fullName>
    </submittedName>
</protein>
<keyword evidence="2" id="KW-1185">Reference proteome</keyword>
<dbReference type="SUPFAM" id="SSF53335">
    <property type="entry name" value="S-adenosyl-L-methionine-dependent methyltransferases"/>
    <property type="match status" value="1"/>
</dbReference>
<dbReference type="InterPro" id="IPR029063">
    <property type="entry name" value="SAM-dependent_MTases_sf"/>
</dbReference>
<name>A0ABV0JR55_9CYAN</name>
<accession>A0ABV0JR55</accession>
<comment type="caution">
    <text evidence="1">The sequence shown here is derived from an EMBL/GenBank/DDBJ whole genome shotgun (WGS) entry which is preliminary data.</text>
</comment>
<dbReference type="Proteomes" id="UP001442494">
    <property type="component" value="Unassembled WGS sequence"/>
</dbReference>
<evidence type="ECO:0000313" key="2">
    <source>
        <dbReference type="Proteomes" id="UP001442494"/>
    </source>
</evidence>
<dbReference type="RefSeq" id="WP_190421765.1">
    <property type="nucleotide sequence ID" value="NZ_JAMPKK010000031.1"/>
</dbReference>
<dbReference type="EMBL" id="JAMPKK010000031">
    <property type="protein sequence ID" value="MEP0865730.1"/>
    <property type="molecule type" value="Genomic_DNA"/>
</dbReference>
<dbReference type="GO" id="GO:0008168">
    <property type="term" value="F:methyltransferase activity"/>
    <property type="evidence" value="ECO:0007669"/>
    <property type="project" value="UniProtKB-KW"/>
</dbReference>
<sequence length="301" mass="34789">MQNIKTNVPWWLRISSKLVLSRLPIAYALWERLALFKHGEMDDPSYAYRIFIQYFERFKQHYQRQADFLNQPQQDSPKEFVTLEMGPGDSLASGMISWAFGGSASYLVDVGDFASKDIETYRVMADFVVQKGLPAPDIQTFKSIEELLDCCSITYLTSGLSSLRTIPDRSVDFIWSHGVLGLVRKAEFLDTLRELRRIIRDTGVCSHKIGFTDAYYELNSLRFPEPIWESDFMALSGFYTNRIKYSQMLELFRQANFEVEVLEIDRLPELPISRSKISKEFQHISDEELCISSVSVLLKPI</sequence>
<reference evidence="1 2" key="1">
    <citation type="submission" date="2022-04" db="EMBL/GenBank/DDBJ databases">
        <title>Positive selection, recombination, and allopatry shape intraspecific diversity of widespread and dominant cyanobacteria.</title>
        <authorList>
            <person name="Wei J."/>
            <person name="Shu W."/>
            <person name="Hu C."/>
        </authorList>
    </citation>
    <scope>NUCLEOTIDE SEQUENCE [LARGE SCALE GENOMIC DNA]</scope>
    <source>
        <strain evidence="1 2">GB2-A5</strain>
    </source>
</reference>
<evidence type="ECO:0000313" key="1">
    <source>
        <dbReference type="EMBL" id="MEP0865730.1"/>
    </source>
</evidence>
<dbReference type="Gene3D" id="3.40.50.150">
    <property type="entry name" value="Vaccinia Virus protein VP39"/>
    <property type="match status" value="1"/>
</dbReference>